<dbReference type="InterPro" id="IPR002792">
    <property type="entry name" value="TRAM_dom"/>
</dbReference>
<dbReference type="Gene3D" id="3.40.50.150">
    <property type="entry name" value="Vaccinia Virus protein VP39"/>
    <property type="match status" value="1"/>
</dbReference>
<dbReference type="EMBL" id="FNYK01000023">
    <property type="protein sequence ID" value="SEI77555.1"/>
    <property type="molecule type" value="Genomic_DNA"/>
</dbReference>
<evidence type="ECO:0000313" key="7">
    <source>
        <dbReference type="Proteomes" id="UP000183028"/>
    </source>
</evidence>
<evidence type="ECO:0000313" key="6">
    <source>
        <dbReference type="EMBL" id="SEI77555.1"/>
    </source>
</evidence>
<proteinExistence type="inferred from homology"/>
<dbReference type="STRING" id="322505.SAMN04487836_10753"/>
<dbReference type="InterPro" id="IPR010280">
    <property type="entry name" value="U5_MeTrfase_fam"/>
</dbReference>
<evidence type="ECO:0000256" key="1">
    <source>
        <dbReference type="ARBA" id="ARBA00022603"/>
    </source>
</evidence>
<dbReference type="InterPro" id="IPR029063">
    <property type="entry name" value="SAM-dependent_MTases_sf"/>
</dbReference>
<accession>A0A1H6TMW3</accession>
<keyword evidence="1 4" id="KW-0489">Methyltransferase</keyword>
<dbReference type="GO" id="GO:0070475">
    <property type="term" value="P:rRNA base methylation"/>
    <property type="evidence" value="ECO:0007669"/>
    <property type="project" value="TreeGrafter"/>
</dbReference>
<organism evidence="6 7">
    <name type="scientific">Sharpea azabuensis</name>
    <dbReference type="NCBI Taxonomy" id="322505"/>
    <lineage>
        <taxon>Bacteria</taxon>
        <taxon>Bacillati</taxon>
        <taxon>Bacillota</taxon>
        <taxon>Erysipelotrichia</taxon>
        <taxon>Erysipelotrichales</taxon>
        <taxon>Coprobacillaceae</taxon>
        <taxon>Sharpea</taxon>
    </lineage>
</organism>
<dbReference type="AlphaFoldDB" id="A0A1H6TMW3"/>
<gene>
    <name evidence="6" type="ORF">SAMN04487834_102321</name>
</gene>
<dbReference type="OrthoDB" id="9804590at2"/>
<dbReference type="InterPro" id="IPR012340">
    <property type="entry name" value="NA-bd_OB-fold"/>
</dbReference>
<dbReference type="eggNOG" id="COG2265">
    <property type="taxonomic scope" value="Bacteria"/>
</dbReference>
<feature type="binding site" evidence="4">
    <location>
        <position position="320"/>
    </location>
    <ligand>
        <name>S-adenosyl-L-methionine</name>
        <dbReference type="ChEBI" id="CHEBI:59789"/>
    </ligand>
</feature>
<dbReference type="GO" id="GO:0070041">
    <property type="term" value="F:rRNA (uridine-C5-)-methyltransferase activity"/>
    <property type="evidence" value="ECO:0007669"/>
    <property type="project" value="TreeGrafter"/>
</dbReference>
<dbReference type="SUPFAM" id="SSF50249">
    <property type="entry name" value="Nucleic acid-binding proteins"/>
    <property type="match status" value="1"/>
</dbReference>
<comment type="caution">
    <text evidence="4">Lacks conserved residue(s) required for the propagation of feature annotation.</text>
</comment>
<dbReference type="PANTHER" id="PTHR11061">
    <property type="entry name" value="RNA M5U METHYLTRANSFERASE"/>
    <property type="match status" value="1"/>
</dbReference>
<reference evidence="7" key="1">
    <citation type="submission" date="2016-10" db="EMBL/GenBank/DDBJ databases">
        <authorList>
            <person name="Varghese N."/>
            <person name="Submissions S."/>
        </authorList>
    </citation>
    <scope>NUCLEOTIDE SEQUENCE [LARGE SCALE GENOMIC DNA]</scope>
    <source>
        <strain evidence="7">DSM 20406</strain>
    </source>
</reference>
<dbReference type="NCBIfam" id="TIGR00479">
    <property type="entry name" value="rumA"/>
    <property type="match status" value="1"/>
</dbReference>
<comment type="similarity">
    <text evidence="4">Belongs to the class I-like SAM-binding methyltransferase superfamily. RNA M5U methyltransferase family.</text>
</comment>
<dbReference type="PROSITE" id="PS51687">
    <property type="entry name" value="SAM_MT_RNA_M5U"/>
    <property type="match status" value="1"/>
</dbReference>
<dbReference type="Pfam" id="PF01938">
    <property type="entry name" value="TRAM"/>
    <property type="match status" value="1"/>
</dbReference>
<name>A0A1H6TMW3_9FIRM</name>
<keyword evidence="2 4" id="KW-0808">Transferase</keyword>
<dbReference type="RefSeq" id="WP_074732028.1">
    <property type="nucleotide sequence ID" value="NZ_FNYK01000023.1"/>
</dbReference>
<dbReference type="Proteomes" id="UP000183028">
    <property type="component" value="Unassembled WGS sequence"/>
</dbReference>
<dbReference type="SUPFAM" id="SSF53335">
    <property type="entry name" value="S-adenosyl-L-methionine-dependent methyltransferases"/>
    <property type="match status" value="1"/>
</dbReference>
<feature type="domain" description="TRAM" evidence="5">
    <location>
        <begin position="1"/>
        <end position="55"/>
    </location>
</feature>
<evidence type="ECO:0000259" key="5">
    <source>
        <dbReference type="PROSITE" id="PS50926"/>
    </source>
</evidence>
<feature type="binding site" evidence="4">
    <location>
        <position position="302"/>
    </location>
    <ligand>
        <name>S-adenosyl-L-methionine</name>
        <dbReference type="ChEBI" id="CHEBI:59789"/>
    </ligand>
</feature>
<evidence type="ECO:0000256" key="2">
    <source>
        <dbReference type="ARBA" id="ARBA00022679"/>
    </source>
</evidence>
<dbReference type="PROSITE" id="PS50926">
    <property type="entry name" value="TRAM"/>
    <property type="match status" value="1"/>
</dbReference>
<keyword evidence="7" id="KW-1185">Reference proteome</keyword>
<evidence type="ECO:0000256" key="3">
    <source>
        <dbReference type="ARBA" id="ARBA00022691"/>
    </source>
</evidence>
<dbReference type="Gene3D" id="2.40.50.140">
    <property type="entry name" value="Nucleic acid-binding proteins"/>
    <property type="match status" value="1"/>
</dbReference>
<sequence>MRIERVTIKGLGINGEGICYIRKKICFVNQGLVGDEVDIQIDKEERRYMLGHIVKFYKKSSQRIPSPCRESRNCQGCAFMHMRYNDQLNYKREMIKESLMKYTDIDLDTINLKPVIESSEPTGYRHEIGFPIGYYKGKLAIGVYQRGNRYFTFMNHCFLQTDIINNTLVAIEDILNKYNCHDYNDRMQRGLRFIMVKQVEDSLSIVFITGTDGIKQLVTDEIEKLPYVSSVYYSINTAKYQEFEEKGYKRIYGDHLQTYHFKEHEYSLSIKSDILENPVMDLKLLEVLKRLIKKEDLLLSLYAGNGIIESELDNDTIALEVESWHVEDANRNALQNGMMNKMFAKGDIVEEFTYQSKKNYFDTLLIHLNKEVLDEDLQESIIKSLIPSIIFISDNVASAAKTITALSKRYKLDEYVALDSEPYTARVRSVVKLVRK</sequence>
<dbReference type="Gene3D" id="2.40.50.1070">
    <property type="match status" value="1"/>
</dbReference>
<dbReference type="PANTHER" id="PTHR11061:SF30">
    <property type="entry name" value="TRNA (URACIL(54)-C(5))-METHYLTRANSFERASE"/>
    <property type="match status" value="1"/>
</dbReference>
<evidence type="ECO:0000256" key="4">
    <source>
        <dbReference type="PROSITE-ProRule" id="PRU01024"/>
    </source>
</evidence>
<protein>
    <submittedName>
        <fullName evidence="6">23S rRNA (Uracil-5-)-methyltransferase RumA</fullName>
    </submittedName>
</protein>
<keyword evidence="3 4" id="KW-0949">S-adenosyl-L-methionine</keyword>